<gene>
    <name evidence="1" type="ORF">IC609_12915</name>
</gene>
<keyword evidence="2" id="KW-1185">Reference proteome</keyword>
<comment type="caution">
    <text evidence="1">The sequence shown here is derived from an EMBL/GenBank/DDBJ whole genome shotgun (WGS) entry which is preliminary data.</text>
</comment>
<reference evidence="1" key="1">
    <citation type="submission" date="2020-09" db="EMBL/GenBank/DDBJ databases">
        <title>Genome seq and assembly of Limnohabitants sp.</title>
        <authorList>
            <person name="Chhetri G."/>
        </authorList>
    </citation>
    <scope>NUCLEOTIDE SEQUENCE</scope>
    <source>
        <strain evidence="1">JUR4</strain>
    </source>
</reference>
<evidence type="ECO:0008006" key="3">
    <source>
        <dbReference type="Google" id="ProtNLM"/>
    </source>
</evidence>
<accession>A0A927IM62</accession>
<dbReference type="InterPro" id="IPR043519">
    <property type="entry name" value="NT_sf"/>
</dbReference>
<dbReference type="Proteomes" id="UP000647424">
    <property type="component" value="Unassembled WGS sequence"/>
</dbReference>
<dbReference type="EMBL" id="JACYFT010000003">
    <property type="protein sequence ID" value="MBD8051443.1"/>
    <property type="molecule type" value="Genomic_DNA"/>
</dbReference>
<dbReference type="RefSeq" id="WP_191819933.1">
    <property type="nucleotide sequence ID" value="NZ_JACYFT010000003.1"/>
</dbReference>
<dbReference type="AlphaFoldDB" id="A0A927IM62"/>
<organism evidence="1 2">
    <name type="scientific">Limnohabitans radicicola</name>
    <dbReference type="NCBI Taxonomy" id="2771427"/>
    <lineage>
        <taxon>Bacteria</taxon>
        <taxon>Pseudomonadati</taxon>
        <taxon>Pseudomonadota</taxon>
        <taxon>Betaproteobacteria</taxon>
        <taxon>Burkholderiales</taxon>
        <taxon>Comamonadaceae</taxon>
        <taxon>Limnohabitans</taxon>
    </lineage>
</organism>
<evidence type="ECO:0000313" key="1">
    <source>
        <dbReference type="EMBL" id="MBD8051443.1"/>
    </source>
</evidence>
<evidence type="ECO:0000313" key="2">
    <source>
        <dbReference type="Proteomes" id="UP000647424"/>
    </source>
</evidence>
<sequence length="195" mass="21433">MSELAIEIAATAARLVVEEGLSFGQAKHRAVKALGLPGRTALPDNDEVEAQVQEYIALFCGDTQPGELLALREHALLWMRRLQAFRPHLTGAVWHGWATRLSDIDLALFCDDAKSAEIALINQNQRYEVRTVAGMHGKDVDVLSLHSFCPGLEEDIGVHLRIYDLDDLRGALQPDAQGRAPRGDIHALERLLGVA</sequence>
<protein>
    <recommendedName>
        <fullName evidence="3">Polymerase nucleotidyl transferase domain-containing protein</fullName>
    </recommendedName>
</protein>
<proteinExistence type="predicted"/>
<name>A0A927IM62_9BURK</name>
<dbReference type="SUPFAM" id="SSF81301">
    <property type="entry name" value="Nucleotidyltransferase"/>
    <property type="match status" value="1"/>
</dbReference>